<gene>
    <name evidence="1" type="ORF">GALL_538450</name>
</gene>
<sequence length="132" mass="15314">MQQQHIMRSFIDQAMQFDVATRLQRGVVKAMCRRHAGQAIADCRPVRLCRAYRGQARGVCFDRAAEFEVIRSGALIVGEQFGQRIDQRTEKARHHGAGFVGDEQSLFFQQRQRLAQGRARHTERFRQIALWQ</sequence>
<accession>A0A1J5PAW7</accession>
<name>A0A1J5PAW7_9ZZZZ</name>
<comment type="caution">
    <text evidence="1">The sequence shown here is derived from an EMBL/GenBank/DDBJ whole genome shotgun (WGS) entry which is preliminary data.</text>
</comment>
<dbReference type="AlphaFoldDB" id="A0A1J5PAW7"/>
<evidence type="ECO:0000313" key="1">
    <source>
        <dbReference type="EMBL" id="OIQ64604.1"/>
    </source>
</evidence>
<organism evidence="1">
    <name type="scientific">mine drainage metagenome</name>
    <dbReference type="NCBI Taxonomy" id="410659"/>
    <lineage>
        <taxon>unclassified sequences</taxon>
        <taxon>metagenomes</taxon>
        <taxon>ecological metagenomes</taxon>
    </lineage>
</organism>
<reference evidence="1" key="1">
    <citation type="submission" date="2016-10" db="EMBL/GenBank/DDBJ databases">
        <title>Sequence of Gallionella enrichment culture.</title>
        <authorList>
            <person name="Poehlein A."/>
            <person name="Muehling M."/>
            <person name="Daniel R."/>
        </authorList>
    </citation>
    <scope>NUCLEOTIDE SEQUENCE</scope>
</reference>
<protein>
    <submittedName>
        <fullName evidence="1">Uncharacterized protein</fullName>
    </submittedName>
</protein>
<proteinExistence type="predicted"/>
<dbReference type="EMBL" id="MLJW01007982">
    <property type="protein sequence ID" value="OIQ64604.1"/>
    <property type="molecule type" value="Genomic_DNA"/>
</dbReference>